<dbReference type="InterPro" id="IPR036691">
    <property type="entry name" value="Endo/exonu/phosph_ase_sf"/>
</dbReference>
<evidence type="ECO:0000313" key="4">
    <source>
        <dbReference type="Proteomes" id="UP001589647"/>
    </source>
</evidence>
<feature type="transmembrane region" description="Helical" evidence="1">
    <location>
        <begin position="284"/>
        <end position="302"/>
    </location>
</feature>
<dbReference type="Gene3D" id="3.60.10.10">
    <property type="entry name" value="Endonuclease/exonuclease/phosphatase"/>
    <property type="match status" value="1"/>
</dbReference>
<keyword evidence="3" id="KW-0540">Nuclease</keyword>
<organism evidence="3 4">
    <name type="scientific">Nonomuraea spiralis</name>
    <dbReference type="NCBI Taxonomy" id="46182"/>
    <lineage>
        <taxon>Bacteria</taxon>
        <taxon>Bacillati</taxon>
        <taxon>Actinomycetota</taxon>
        <taxon>Actinomycetes</taxon>
        <taxon>Streptosporangiales</taxon>
        <taxon>Streptosporangiaceae</taxon>
        <taxon>Nonomuraea</taxon>
    </lineage>
</organism>
<dbReference type="EMBL" id="JBHMEI010000017">
    <property type="protein sequence ID" value="MFB9204468.1"/>
    <property type="molecule type" value="Genomic_DNA"/>
</dbReference>
<comment type="caution">
    <text evidence="3">The sequence shown here is derived from an EMBL/GenBank/DDBJ whole genome shotgun (WGS) entry which is preliminary data.</text>
</comment>
<keyword evidence="4" id="KW-1185">Reference proteome</keyword>
<feature type="transmembrane region" description="Helical" evidence="1">
    <location>
        <begin position="43"/>
        <end position="60"/>
    </location>
</feature>
<feature type="transmembrane region" description="Helical" evidence="1">
    <location>
        <begin position="203"/>
        <end position="223"/>
    </location>
</feature>
<dbReference type="GO" id="GO:0004519">
    <property type="term" value="F:endonuclease activity"/>
    <property type="evidence" value="ECO:0007669"/>
    <property type="project" value="UniProtKB-KW"/>
</dbReference>
<name>A0ABV5IK67_9ACTN</name>
<keyword evidence="1" id="KW-0472">Membrane</keyword>
<keyword evidence="1" id="KW-0812">Transmembrane</keyword>
<gene>
    <name evidence="3" type="ORF">ACFFV7_24955</name>
</gene>
<dbReference type="RefSeq" id="WP_189650882.1">
    <property type="nucleotide sequence ID" value="NZ_BMRC01000016.1"/>
</dbReference>
<evidence type="ECO:0000256" key="1">
    <source>
        <dbReference type="SAM" id="Phobius"/>
    </source>
</evidence>
<dbReference type="InterPro" id="IPR051916">
    <property type="entry name" value="GPI-anchor_lipid_remodeler"/>
</dbReference>
<feature type="transmembrane region" description="Helical" evidence="1">
    <location>
        <begin position="143"/>
        <end position="160"/>
    </location>
</feature>
<feature type="domain" description="Endonuclease/exonuclease/phosphatase" evidence="2">
    <location>
        <begin position="382"/>
        <end position="609"/>
    </location>
</feature>
<dbReference type="SUPFAM" id="SSF56219">
    <property type="entry name" value="DNase I-like"/>
    <property type="match status" value="1"/>
</dbReference>
<feature type="transmembrane region" description="Helical" evidence="1">
    <location>
        <begin position="172"/>
        <end position="191"/>
    </location>
</feature>
<keyword evidence="3" id="KW-0255">Endonuclease</keyword>
<keyword evidence="3" id="KW-0378">Hydrolase</keyword>
<dbReference type="Pfam" id="PF03372">
    <property type="entry name" value="Exo_endo_phos"/>
    <property type="match status" value="1"/>
</dbReference>
<evidence type="ECO:0000313" key="3">
    <source>
        <dbReference type="EMBL" id="MFB9204468.1"/>
    </source>
</evidence>
<feature type="transmembrane region" description="Helical" evidence="1">
    <location>
        <begin position="345"/>
        <end position="363"/>
    </location>
</feature>
<accession>A0ABV5IK67</accession>
<dbReference type="Proteomes" id="UP001589647">
    <property type="component" value="Unassembled WGS sequence"/>
</dbReference>
<sequence length="625" mass="65422">MTIPRGPAIMLALGLVLLLDVSRVFLPSLITLFGRAGETPPELMGLYAAAWFILPFLALLAKPRHALLGGAAALVLARILLQSGVGQLYVASAGVTAGLVFLYGCAHTVPRRAVPAGIMGGLCLSLIVHLLLDGVDLVWRDGVLPWLAALSVCAAFLTLVRPPAPDAEVDRAPALTWFLLGPAMLLTGVAATGWAKPEESPLSLWQALPGAALLAVVLVMTMAQSARPPLSPFFDLVTGVMLVVFTLTLVMGASYIGVLLIGSVGLLLAGTARPDHPGGRRTGVAVLGGGLVFFVALFLYYAAYDLDLGFPNGAILVAVAVLVAVLGAVTALVRRAPPPTARVRMSWLPPAFAVLLVGLLTLGTPSAPPVRARQGDTFTLIAYNIRMGYGLDGRLSLDRIASWAAAQKPDVVLLSEVDRGWLLNGGHDDLARIARGLGMRYHFAPAADEVWGDALLTNLPVKQVYSHRLGKHDYPTGAQAQAIVLEVGGREVGIVNTHLQAPDDQAPEVAAIARSLASGRDADEAGQGGAGAEGQVRRPVILAGDLNTRPTDPAMEVLKASGLTDPLTAFGDPPTSPADAPKERIDHVLITKGLTAVSAQAPRLPYSDHLPLLTTLRLTSVDQEG</sequence>
<dbReference type="PANTHER" id="PTHR14859">
    <property type="entry name" value="CALCOFLUOR WHITE HYPERSENSITIVE PROTEIN PRECURSOR"/>
    <property type="match status" value="1"/>
</dbReference>
<dbReference type="InterPro" id="IPR005135">
    <property type="entry name" value="Endo/exonuclease/phosphatase"/>
</dbReference>
<keyword evidence="1" id="KW-1133">Transmembrane helix</keyword>
<dbReference type="PANTHER" id="PTHR14859:SF15">
    <property type="entry name" value="ENDONUCLEASE_EXONUCLEASE_PHOSPHATASE DOMAIN-CONTAINING PROTEIN"/>
    <property type="match status" value="1"/>
</dbReference>
<protein>
    <submittedName>
        <fullName evidence="3">Endonuclease/exonuclease/phosphatase family protein</fullName>
    </submittedName>
</protein>
<feature type="transmembrane region" description="Helical" evidence="1">
    <location>
        <begin position="314"/>
        <end position="333"/>
    </location>
</feature>
<feature type="transmembrane region" description="Helical" evidence="1">
    <location>
        <begin position="113"/>
        <end position="131"/>
    </location>
</feature>
<feature type="transmembrane region" description="Helical" evidence="1">
    <location>
        <begin position="87"/>
        <end position="106"/>
    </location>
</feature>
<evidence type="ECO:0000259" key="2">
    <source>
        <dbReference type="Pfam" id="PF03372"/>
    </source>
</evidence>
<proteinExistence type="predicted"/>
<reference evidence="3 4" key="1">
    <citation type="submission" date="2024-09" db="EMBL/GenBank/DDBJ databases">
        <authorList>
            <person name="Sun Q."/>
            <person name="Mori K."/>
        </authorList>
    </citation>
    <scope>NUCLEOTIDE SEQUENCE [LARGE SCALE GENOMIC DNA]</scope>
    <source>
        <strain evidence="3 4">CCM 3426</strain>
    </source>
</reference>